<dbReference type="EMBL" id="FNUV01000003">
    <property type="protein sequence ID" value="SEF74658.1"/>
    <property type="molecule type" value="Genomic_DNA"/>
</dbReference>
<reference evidence="1 2" key="1">
    <citation type="submission" date="2016-10" db="EMBL/GenBank/DDBJ databases">
        <authorList>
            <person name="de Groot N.N."/>
        </authorList>
    </citation>
    <scope>NUCLEOTIDE SEQUENCE [LARGE SCALE GENOMIC DNA]</scope>
    <source>
        <strain evidence="1 2">AR32</strain>
    </source>
</reference>
<name>A0A1H5UJL1_XYLRU</name>
<gene>
    <name evidence="1" type="ORF">SAMN05216354_1484</name>
</gene>
<evidence type="ECO:0000313" key="2">
    <source>
        <dbReference type="Proteomes" id="UP000236735"/>
    </source>
</evidence>
<evidence type="ECO:0000313" key="1">
    <source>
        <dbReference type="EMBL" id="SEF74658.1"/>
    </source>
</evidence>
<proteinExistence type="predicted"/>
<organism evidence="1 2">
    <name type="scientific">Xylanibacter ruminicola</name>
    <name type="common">Prevotella ruminicola</name>
    <dbReference type="NCBI Taxonomy" id="839"/>
    <lineage>
        <taxon>Bacteria</taxon>
        <taxon>Pseudomonadati</taxon>
        <taxon>Bacteroidota</taxon>
        <taxon>Bacteroidia</taxon>
        <taxon>Bacteroidales</taxon>
        <taxon>Prevotellaceae</taxon>
        <taxon>Xylanibacter</taxon>
    </lineage>
</organism>
<dbReference type="Proteomes" id="UP000236735">
    <property type="component" value="Unassembled WGS sequence"/>
</dbReference>
<sequence>MILDSSTYKGGICYAISLCSTYCYSVRYSEVGATLLCQVDIPCKDDGFAGLPIVYLDGVVDLVKYQGAIVVLRCKDDLVEVITLNGDDILTGDIARTISLNILEYDILTNSQSLILSMFIHTFDSQNNRIRSVVVLADVI</sequence>
<dbReference type="AlphaFoldDB" id="A0A1H5UJL1"/>
<protein>
    <submittedName>
        <fullName evidence="1">Uncharacterized protein</fullName>
    </submittedName>
</protein>
<accession>A0A1H5UJL1</accession>